<feature type="transmembrane region" description="Helical" evidence="6">
    <location>
        <begin position="64"/>
        <end position="85"/>
    </location>
</feature>
<proteinExistence type="inferred from homology"/>
<keyword evidence="5 6" id="KW-0472">Membrane</keyword>
<evidence type="ECO:0000259" key="7">
    <source>
        <dbReference type="Pfam" id="PF00892"/>
    </source>
</evidence>
<dbReference type="InterPro" id="IPR050638">
    <property type="entry name" value="AA-Vitamin_Transporters"/>
</dbReference>
<feature type="domain" description="EamA" evidence="7">
    <location>
        <begin position="149"/>
        <end position="282"/>
    </location>
</feature>
<keyword evidence="4 6" id="KW-1133">Transmembrane helix</keyword>
<organism evidence="8 9">
    <name type="scientific">Limobrevibacterium gyesilva</name>
    <dbReference type="NCBI Taxonomy" id="2991712"/>
    <lineage>
        <taxon>Bacteria</taxon>
        <taxon>Pseudomonadati</taxon>
        <taxon>Pseudomonadota</taxon>
        <taxon>Alphaproteobacteria</taxon>
        <taxon>Acetobacterales</taxon>
        <taxon>Acetobacteraceae</taxon>
        <taxon>Limobrevibacterium</taxon>
    </lineage>
</organism>
<evidence type="ECO:0000256" key="3">
    <source>
        <dbReference type="ARBA" id="ARBA00022692"/>
    </source>
</evidence>
<feature type="transmembrane region" description="Helical" evidence="6">
    <location>
        <begin position="242"/>
        <end position="259"/>
    </location>
</feature>
<evidence type="ECO:0000256" key="1">
    <source>
        <dbReference type="ARBA" id="ARBA00004141"/>
    </source>
</evidence>
<accession>A0AA41YPW0</accession>
<dbReference type="PANTHER" id="PTHR32322">
    <property type="entry name" value="INNER MEMBRANE TRANSPORTER"/>
    <property type="match status" value="1"/>
</dbReference>
<sequence>MLARLAPLIFVLLWSSSFIAAKTGLRYLSPLLFVAIRLAACAIALVALMLVLRRSWQPIAGRQGLHCAVAGALLNAVGLMAPHVGLLMAPAAQIALVQSLTPLLTAAFGLVLLRERLRTGQWLGLALGLAGVGLVVGQAALESATRFQGLVLAFVGVIGLVAGTLYFGRFCRGVPLLPSATAQFLSASVVAALGAWLLEAPRADWTGGAIASIAWNTVMVSMGGMGLYFAMLARGTAARTTANFYLVPGTAALLAWGLLGERLSPLAVAGLVVASAGCWLVNAVPRAGGRAAG</sequence>
<feature type="domain" description="EamA" evidence="7">
    <location>
        <begin position="8"/>
        <end position="136"/>
    </location>
</feature>
<dbReference type="EMBL" id="JAPDNT010000023">
    <property type="protein sequence ID" value="MCW3476700.1"/>
    <property type="molecule type" value="Genomic_DNA"/>
</dbReference>
<dbReference type="RefSeq" id="WP_264715529.1">
    <property type="nucleotide sequence ID" value="NZ_JAPDNT010000023.1"/>
</dbReference>
<dbReference type="SUPFAM" id="SSF103481">
    <property type="entry name" value="Multidrug resistance efflux transporter EmrE"/>
    <property type="match status" value="2"/>
</dbReference>
<evidence type="ECO:0000256" key="5">
    <source>
        <dbReference type="ARBA" id="ARBA00023136"/>
    </source>
</evidence>
<dbReference type="AlphaFoldDB" id="A0AA41YPW0"/>
<comment type="similarity">
    <text evidence="2">Belongs to the EamA transporter family.</text>
</comment>
<feature type="transmembrane region" description="Helical" evidence="6">
    <location>
        <begin position="210"/>
        <end position="230"/>
    </location>
</feature>
<feature type="transmembrane region" description="Helical" evidence="6">
    <location>
        <begin position="147"/>
        <end position="168"/>
    </location>
</feature>
<keyword evidence="9" id="KW-1185">Reference proteome</keyword>
<feature type="transmembrane region" description="Helical" evidence="6">
    <location>
        <begin position="30"/>
        <end position="52"/>
    </location>
</feature>
<dbReference type="Proteomes" id="UP001165679">
    <property type="component" value="Unassembled WGS sequence"/>
</dbReference>
<dbReference type="InterPro" id="IPR037185">
    <property type="entry name" value="EmrE-like"/>
</dbReference>
<reference evidence="8" key="1">
    <citation type="submission" date="2022-09" db="EMBL/GenBank/DDBJ databases">
        <title>Rhodovastum sp. nov. RN2-1 isolated from soil in Seongnam, South Korea.</title>
        <authorList>
            <person name="Le N.T."/>
        </authorList>
    </citation>
    <scope>NUCLEOTIDE SEQUENCE</scope>
    <source>
        <strain evidence="8">RN2-1</strain>
    </source>
</reference>
<name>A0AA41YPW0_9PROT</name>
<reference evidence="8" key="2">
    <citation type="submission" date="2022-10" db="EMBL/GenBank/DDBJ databases">
        <authorList>
            <person name="Trinh H.N."/>
        </authorList>
    </citation>
    <scope>NUCLEOTIDE SEQUENCE</scope>
    <source>
        <strain evidence="8">RN2-1</strain>
    </source>
</reference>
<feature type="transmembrane region" description="Helical" evidence="6">
    <location>
        <begin position="122"/>
        <end position="141"/>
    </location>
</feature>
<dbReference type="GO" id="GO:0016020">
    <property type="term" value="C:membrane"/>
    <property type="evidence" value="ECO:0007669"/>
    <property type="project" value="UniProtKB-SubCell"/>
</dbReference>
<dbReference type="PANTHER" id="PTHR32322:SF2">
    <property type="entry name" value="EAMA DOMAIN-CONTAINING PROTEIN"/>
    <property type="match status" value="1"/>
</dbReference>
<evidence type="ECO:0000256" key="4">
    <source>
        <dbReference type="ARBA" id="ARBA00022989"/>
    </source>
</evidence>
<evidence type="ECO:0000313" key="8">
    <source>
        <dbReference type="EMBL" id="MCW3476700.1"/>
    </source>
</evidence>
<dbReference type="Pfam" id="PF00892">
    <property type="entry name" value="EamA"/>
    <property type="match status" value="2"/>
</dbReference>
<protein>
    <submittedName>
        <fullName evidence="8">DMT family transporter</fullName>
    </submittedName>
</protein>
<comment type="caution">
    <text evidence="8">The sequence shown here is derived from an EMBL/GenBank/DDBJ whole genome shotgun (WGS) entry which is preliminary data.</text>
</comment>
<evidence type="ECO:0000313" key="9">
    <source>
        <dbReference type="Proteomes" id="UP001165679"/>
    </source>
</evidence>
<keyword evidence="3 6" id="KW-0812">Transmembrane</keyword>
<evidence type="ECO:0000256" key="6">
    <source>
        <dbReference type="SAM" id="Phobius"/>
    </source>
</evidence>
<feature type="transmembrane region" description="Helical" evidence="6">
    <location>
        <begin position="265"/>
        <end position="284"/>
    </location>
</feature>
<feature type="transmembrane region" description="Helical" evidence="6">
    <location>
        <begin position="91"/>
        <end position="113"/>
    </location>
</feature>
<feature type="transmembrane region" description="Helical" evidence="6">
    <location>
        <begin position="180"/>
        <end position="198"/>
    </location>
</feature>
<comment type="subcellular location">
    <subcellularLocation>
        <location evidence="1">Membrane</location>
        <topology evidence="1">Multi-pass membrane protein</topology>
    </subcellularLocation>
</comment>
<dbReference type="InterPro" id="IPR000620">
    <property type="entry name" value="EamA_dom"/>
</dbReference>
<evidence type="ECO:0000256" key="2">
    <source>
        <dbReference type="ARBA" id="ARBA00007362"/>
    </source>
</evidence>
<gene>
    <name evidence="8" type="ORF">OL599_19220</name>
</gene>